<dbReference type="AlphaFoldDB" id="A0A1B6CFX6"/>
<evidence type="ECO:0000313" key="4">
    <source>
        <dbReference type="EMBL" id="JAS12299.1"/>
    </source>
</evidence>
<dbReference type="GO" id="GO:0005886">
    <property type="term" value="C:plasma membrane"/>
    <property type="evidence" value="ECO:0007669"/>
    <property type="project" value="TreeGrafter"/>
</dbReference>
<keyword evidence="1" id="KW-0812">Transmembrane</keyword>
<dbReference type="GO" id="GO:0008236">
    <property type="term" value="F:serine-type peptidase activity"/>
    <property type="evidence" value="ECO:0007669"/>
    <property type="project" value="InterPro"/>
</dbReference>
<dbReference type="PANTHER" id="PTHR11731:SF187">
    <property type="entry name" value="INACTIVE DIPEPTIDYL PEPTIDASE 10-LIKE PROTEIN"/>
    <property type="match status" value="1"/>
</dbReference>
<evidence type="ECO:0000256" key="1">
    <source>
        <dbReference type="SAM" id="Phobius"/>
    </source>
</evidence>
<accession>A0A1B6CFX6</accession>
<dbReference type="Gene3D" id="2.140.10.30">
    <property type="entry name" value="Dipeptidylpeptidase IV, N-terminal domain"/>
    <property type="match status" value="1"/>
</dbReference>
<feature type="non-terminal residue" evidence="4">
    <location>
        <position position="1"/>
    </location>
</feature>
<evidence type="ECO:0008006" key="5">
    <source>
        <dbReference type="Google" id="ProtNLM"/>
    </source>
</evidence>
<organism evidence="4">
    <name type="scientific">Clastoptera arizonana</name>
    <name type="common">Arizona spittle bug</name>
    <dbReference type="NCBI Taxonomy" id="38151"/>
    <lineage>
        <taxon>Eukaryota</taxon>
        <taxon>Metazoa</taxon>
        <taxon>Ecdysozoa</taxon>
        <taxon>Arthropoda</taxon>
        <taxon>Hexapoda</taxon>
        <taxon>Insecta</taxon>
        <taxon>Pterygota</taxon>
        <taxon>Neoptera</taxon>
        <taxon>Paraneoptera</taxon>
        <taxon>Hemiptera</taxon>
        <taxon>Auchenorrhyncha</taxon>
        <taxon>Cercopoidea</taxon>
        <taxon>Clastopteridae</taxon>
        <taxon>Clastoptera</taxon>
    </lineage>
</organism>
<sequence length="862" mass="98429">SYQRSPGCLRWMCPVAPLSLVRRAAMHAAIERNSWRLPPEDIVQVADPRSKKAQDLVYPGASDGRNWKSVVFSLIVISLVISGIVTAINTIGYVDELLYWSGTRMTLDQYLRGDLCPEKLQPTWVSHTQFVFHSDDGGLSVYDTRNNSVTQLVTEPTLRQLNVKWFECSYDLKYILLKHSVKKVYKNTYTAYYTIYDVTNDHQIPVKLSHSPKMQQTLLQLAHWCGNTTKLIFVSENDIYLRYYPLSTMDHRVTYTGQQSMIYNGIPDWLYQEDILTPPHEALWCSPDGSHVLYASFNDTEVRSFTFPWFGLDGIVKSEPGAPFPASRTVRYPTPGTKNPEVKLWIANVNNTAVKHKEVRPPEVFEDTEYYFTSAGWVNHDNTQVAAVWMNRPQNLSVISNCRAPNWLCVETHAERAAEDSWLDVQPHPVFAKDGNSFLLLAAVREGDYDRFTHIKHITLSYQRTAVITHGRYEVTKILAWDFVNHNVYFLGTSESKPGQRHLYVVRDPATDDPIRSLEPQCLTCDLRIFLRSSQDHYRNCSYFSAYLDPIPPYDKDGLTHYSLICEGPGLPLGSVHLATNHNMVKVLFNMKEICEAKLNKLALPTPRTFEVPLPQNYRAQVQLLLPPSWREELRDAAYPVLVEVNGRPGSNSVTEKFSVSWGKYMSSKNDVVYIKLDVRGSKGQGKLSRKLGGVEVQDQITVLRYLLDNLKFLDRTRIAVWGWGYGGYVTSMVLGSQQKYFKCGIAISPIADWMFYNSAFTERVLGYPSENVKVYVEADVRQRSKLIPSDSLYLIHGLADITAPYQHSISLAHSLADAGIMYRYQSYADQGHDLEGVLEHAYRSMEDYLRECLTLDSDEQL</sequence>
<evidence type="ECO:0000259" key="3">
    <source>
        <dbReference type="Pfam" id="PF00930"/>
    </source>
</evidence>
<dbReference type="GO" id="GO:0006508">
    <property type="term" value="P:proteolysis"/>
    <property type="evidence" value="ECO:0007669"/>
    <property type="project" value="InterPro"/>
</dbReference>
<evidence type="ECO:0000259" key="2">
    <source>
        <dbReference type="Pfam" id="PF00326"/>
    </source>
</evidence>
<dbReference type="GO" id="GO:0008239">
    <property type="term" value="F:dipeptidyl-peptidase activity"/>
    <property type="evidence" value="ECO:0007669"/>
    <property type="project" value="TreeGrafter"/>
</dbReference>
<dbReference type="PANTHER" id="PTHR11731">
    <property type="entry name" value="PROTEASE FAMILY S9B,C DIPEPTIDYL-PEPTIDASE IV-RELATED"/>
    <property type="match status" value="1"/>
</dbReference>
<proteinExistence type="predicted"/>
<feature type="transmembrane region" description="Helical" evidence="1">
    <location>
        <begin position="70"/>
        <end position="94"/>
    </location>
</feature>
<dbReference type="Pfam" id="PF00326">
    <property type="entry name" value="Peptidase_S9"/>
    <property type="match status" value="1"/>
</dbReference>
<dbReference type="Pfam" id="PF00930">
    <property type="entry name" value="DPPIV_N"/>
    <property type="match status" value="1"/>
</dbReference>
<dbReference type="SUPFAM" id="SSF53474">
    <property type="entry name" value="alpha/beta-Hydrolases"/>
    <property type="match status" value="1"/>
</dbReference>
<gene>
    <name evidence="4" type="ORF">g.26335</name>
</gene>
<dbReference type="SUPFAM" id="SSF82171">
    <property type="entry name" value="DPP6 N-terminal domain-like"/>
    <property type="match status" value="1"/>
</dbReference>
<dbReference type="InterPro" id="IPR001375">
    <property type="entry name" value="Peptidase_S9_cat"/>
</dbReference>
<dbReference type="InterPro" id="IPR029058">
    <property type="entry name" value="AB_hydrolase_fold"/>
</dbReference>
<reference evidence="4" key="1">
    <citation type="submission" date="2015-12" db="EMBL/GenBank/DDBJ databases">
        <title>De novo transcriptome assembly of four potential Pierce s Disease insect vectors from Arizona vineyards.</title>
        <authorList>
            <person name="Tassone E.E."/>
        </authorList>
    </citation>
    <scope>NUCLEOTIDE SEQUENCE</scope>
</reference>
<dbReference type="InterPro" id="IPR002469">
    <property type="entry name" value="Peptidase_S9B_N"/>
</dbReference>
<dbReference type="InterPro" id="IPR050278">
    <property type="entry name" value="Serine_Prot_S9B/DPPIV"/>
</dbReference>
<feature type="domain" description="Dipeptidylpeptidase IV N-terminal" evidence="3">
    <location>
        <begin position="169"/>
        <end position="527"/>
    </location>
</feature>
<protein>
    <recommendedName>
        <fullName evidence="5">Peptidase S9 prolyl oligopeptidase catalytic domain-containing protein</fullName>
    </recommendedName>
</protein>
<dbReference type="EMBL" id="GEDC01024999">
    <property type="protein sequence ID" value="JAS12299.1"/>
    <property type="molecule type" value="Transcribed_RNA"/>
</dbReference>
<feature type="domain" description="Peptidase S9 prolyl oligopeptidase catalytic" evidence="2">
    <location>
        <begin position="659"/>
        <end position="854"/>
    </location>
</feature>
<name>A0A1B6CFX6_9HEMI</name>
<dbReference type="Gene3D" id="3.40.50.1820">
    <property type="entry name" value="alpha/beta hydrolase"/>
    <property type="match status" value="1"/>
</dbReference>
<keyword evidence="1" id="KW-1133">Transmembrane helix</keyword>
<keyword evidence="1" id="KW-0472">Membrane</keyword>